<protein>
    <recommendedName>
        <fullName evidence="2">Hep/Hag repeat protein</fullName>
    </recommendedName>
</protein>
<feature type="non-terminal residue" evidence="1">
    <location>
        <position position="1"/>
    </location>
</feature>
<feature type="non-terminal residue" evidence="1">
    <location>
        <position position="93"/>
    </location>
</feature>
<organism evidence="1">
    <name type="scientific">human gut metagenome</name>
    <dbReference type="NCBI Taxonomy" id="408170"/>
    <lineage>
        <taxon>unclassified sequences</taxon>
        <taxon>metagenomes</taxon>
        <taxon>organismal metagenomes</taxon>
    </lineage>
</organism>
<reference evidence="1" key="1">
    <citation type="submission" date="2013-12" db="EMBL/GenBank/DDBJ databases">
        <title>A Varibaculum cambriense genome reconstructed from a premature infant gut community with otherwise low bacterial novelty that shifts toward anaerobic metabolism during the third week of life.</title>
        <authorList>
            <person name="Brown C.T."/>
            <person name="Sharon I."/>
            <person name="Thomas B.C."/>
            <person name="Castelle C.J."/>
            <person name="Morowitz M.J."/>
            <person name="Banfield J.F."/>
        </authorList>
    </citation>
    <scope>NUCLEOTIDE SEQUENCE</scope>
</reference>
<accession>W1Y8W1</accession>
<name>W1Y8W1_9ZZZZ</name>
<proteinExistence type="predicted"/>
<comment type="caution">
    <text evidence="1">The sequence shown here is derived from an EMBL/GenBank/DDBJ whole genome shotgun (WGS) entry which is preliminary data.</text>
</comment>
<sequence>DGDKAAKQIPLTYKANGTGDQKVKLDKGLNFTNGSNTTASVDADGVVKYDLNNNVNLTPSGSLTIGDTVVNNGGLTISGGPSVLKTGINAGNL</sequence>
<dbReference type="EMBL" id="AZMM01007199">
    <property type="protein sequence ID" value="ETJ38776.1"/>
    <property type="molecule type" value="Genomic_DNA"/>
</dbReference>
<gene>
    <name evidence="1" type="ORF">Q604_UNBC07199G0001</name>
</gene>
<evidence type="ECO:0000313" key="1">
    <source>
        <dbReference type="EMBL" id="ETJ38776.1"/>
    </source>
</evidence>
<evidence type="ECO:0008006" key="2">
    <source>
        <dbReference type="Google" id="ProtNLM"/>
    </source>
</evidence>
<dbReference type="AlphaFoldDB" id="W1Y8W1"/>
<dbReference type="Gene3D" id="2.20.70.140">
    <property type="match status" value="1"/>
</dbReference>